<proteinExistence type="predicted"/>
<reference evidence="1 2" key="1">
    <citation type="submission" date="2024-01" db="EMBL/GenBank/DDBJ databases">
        <title>The genome of the rayed Mediterranean limpet Patella caerulea (Linnaeus, 1758).</title>
        <authorList>
            <person name="Anh-Thu Weber A."/>
            <person name="Halstead-Nussloch G."/>
        </authorList>
    </citation>
    <scope>NUCLEOTIDE SEQUENCE [LARGE SCALE GENOMIC DNA]</scope>
    <source>
        <strain evidence="1">AATW-2023a</strain>
        <tissue evidence="1">Whole specimen</tissue>
    </source>
</reference>
<dbReference type="Gene3D" id="1.10.4080.10">
    <property type="entry name" value="ADP-ribosylation/Crystallin J1"/>
    <property type="match status" value="1"/>
</dbReference>
<dbReference type="EMBL" id="JAZGQO010000010">
    <property type="protein sequence ID" value="KAK6175942.1"/>
    <property type="molecule type" value="Genomic_DNA"/>
</dbReference>
<name>A0AAN8JE68_PATCE</name>
<gene>
    <name evidence="1" type="ORF">SNE40_014315</name>
</gene>
<dbReference type="InterPro" id="IPR005502">
    <property type="entry name" value="Ribosyl_crysJ1"/>
</dbReference>
<protein>
    <submittedName>
        <fullName evidence="1">Uncharacterized protein</fullName>
    </submittedName>
</protein>
<dbReference type="AlphaFoldDB" id="A0AAN8JE68"/>
<dbReference type="Proteomes" id="UP001347796">
    <property type="component" value="Unassembled WGS sequence"/>
</dbReference>
<accession>A0AAN8JE68</accession>
<keyword evidence="2" id="KW-1185">Reference proteome</keyword>
<organism evidence="1 2">
    <name type="scientific">Patella caerulea</name>
    <name type="common">Rayed Mediterranean limpet</name>
    <dbReference type="NCBI Taxonomy" id="87958"/>
    <lineage>
        <taxon>Eukaryota</taxon>
        <taxon>Metazoa</taxon>
        <taxon>Spiralia</taxon>
        <taxon>Lophotrochozoa</taxon>
        <taxon>Mollusca</taxon>
        <taxon>Gastropoda</taxon>
        <taxon>Patellogastropoda</taxon>
        <taxon>Patelloidea</taxon>
        <taxon>Patellidae</taxon>
        <taxon>Patella</taxon>
    </lineage>
</organism>
<evidence type="ECO:0000313" key="2">
    <source>
        <dbReference type="Proteomes" id="UP001347796"/>
    </source>
</evidence>
<sequence>MGIHHYNALGKVIKNTMEMCSVTHAHPKCISSCVALTTAVSTLLQSDEKYKTKKGEIDIDAIIEHSYQYASRCMINCTYQEVSEYI</sequence>
<dbReference type="SUPFAM" id="SSF101478">
    <property type="entry name" value="ADP-ribosylglycohydrolase"/>
    <property type="match status" value="1"/>
</dbReference>
<dbReference type="InterPro" id="IPR036705">
    <property type="entry name" value="Ribosyl_crysJ1_sf"/>
</dbReference>
<comment type="caution">
    <text evidence="1">The sequence shown here is derived from an EMBL/GenBank/DDBJ whole genome shotgun (WGS) entry which is preliminary data.</text>
</comment>
<evidence type="ECO:0000313" key="1">
    <source>
        <dbReference type="EMBL" id="KAK6175942.1"/>
    </source>
</evidence>
<dbReference type="Pfam" id="PF03747">
    <property type="entry name" value="ADP_ribosyl_GH"/>
    <property type="match status" value="1"/>
</dbReference>